<dbReference type="EMBL" id="GBRH01224436">
    <property type="protein sequence ID" value="JAD73459.1"/>
    <property type="molecule type" value="Transcribed_RNA"/>
</dbReference>
<organism evidence="1">
    <name type="scientific">Arundo donax</name>
    <name type="common">Giant reed</name>
    <name type="synonym">Donax arundinaceus</name>
    <dbReference type="NCBI Taxonomy" id="35708"/>
    <lineage>
        <taxon>Eukaryota</taxon>
        <taxon>Viridiplantae</taxon>
        <taxon>Streptophyta</taxon>
        <taxon>Embryophyta</taxon>
        <taxon>Tracheophyta</taxon>
        <taxon>Spermatophyta</taxon>
        <taxon>Magnoliopsida</taxon>
        <taxon>Liliopsida</taxon>
        <taxon>Poales</taxon>
        <taxon>Poaceae</taxon>
        <taxon>PACMAD clade</taxon>
        <taxon>Arundinoideae</taxon>
        <taxon>Arundineae</taxon>
        <taxon>Arundo</taxon>
    </lineage>
</organism>
<accession>A0A0A9CAV5</accession>
<reference evidence="1" key="2">
    <citation type="journal article" date="2015" name="Data Brief">
        <title>Shoot transcriptome of the giant reed, Arundo donax.</title>
        <authorList>
            <person name="Barrero R.A."/>
            <person name="Guerrero F.D."/>
            <person name="Moolhuijzen P."/>
            <person name="Goolsby J.A."/>
            <person name="Tidwell J."/>
            <person name="Bellgard S.E."/>
            <person name="Bellgard M.I."/>
        </authorList>
    </citation>
    <scope>NUCLEOTIDE SEQUENCE</scope>
    <source>
        <tissue evidence="1">Shoot tissue taken approximately 20 cm above the soil surface</tissue>
    </source>
</reference>
<protein>
    <submittedName>
        <fullName evidence="1">Uncharacterized protein</fullName>
    </submittedName>
</protein>
<evidence type="ECO:0000313" key="1">
    <source>
        <dbReference type="EMBL" id="JAD73459.1"/>
    </source>
</evidence>
<proteinExistence type="predicted"/>
<dbReference type="AlphaFoldDB" id="A0A0A9CAV5"/>
<reference evidence="1" key="1">
    <citation type="submission" date="2014-09" db="EMBL/GenBank/DDBJ databases">
        <authorList>
            <person name="Magalhaes I.L.F."/>
            <person name="Oliveira U."/>
            <person name="Santos F.R."/>
            <person name="Vidigal T.H.D.A."/>
            <person name="Brescovit A.D."/>
            <person name="Santos A.J."/>
        </authorList>
    </citation>
    <scope>NUCLEOTIDE SEQUENCE</scope>
    <source>
        <tissue evidence="1">Shoot tissue taken approximately 20 cm above the soil surface</tissue>
    </source>
</reference>
<sequence length="31" mass="3620">MANRLQEVILSLIHQNQYSFIKSRTIQDCLG</sequence>
<name>A0A0A9CAV5_ARUDO</name>